<keyword evidence="2" id="KW-0217">Developmental protein</keyword>
<evidence type="ECO:0000256" key="3">
    <source>
        <dbReference type="ARBA" id="ARBA00023125"/>
    </source>
</evidence>
<dbReference type="SMART" id="SM00389">
    <property type="entry name" value="HOX"/>
    <property type="match status" value="1"/>
</dbReference>
<keyword evidence="9" id="KW-0732">Signal</keyword>
<dbReference type="Proteomes" id="UP000694872">
    <property type="component" value="Unplaced"/>
</dbReference>
<feature type="compositionally biased region" description="Gly residues" evidence="8">
    <location>
        <begin position="39"/>
        <end position="53"/>
    </location>
</feature>
<feature type="chain" id="PRO_5042571793" evidence="9">
    <location>
        <begin position="34"/>
        <end position="328"/>
    </location>
</feature>
<feature type="signal peptide" evidence="9">
    <location>
        <begin position="1"/>
        <end position="33"/>
    </location>
</feature>
<feature type="domain" description="Homeobox" evidence="10">
    <location>
        <begin position="124"/>
        <end position="184"/>
    </location>
</feature>
<proteinExistence type="predicted"/>
<dbReference type="KEGG" id="pxu:106114581"/>
<sequence>MAVVQRFQSGQDVGPPDWLLLLLTGMLSVPGEGACGAGAPGGSAGGAASGAGSGPPAARRGAAYTIDNILGHRAAQDNIEMKSESGTQSDSEHEHEPELEPEQEHGEQLDALDAMDAMDTGRPRKVRRSRTTFTTYQLHELERAFDKTQYPDVFTREELALRLDLSEARVQVWFQNRRAKWRKREKALGREHAPFLHHEHGGEWGGEWGAGEWWALGLGALPAPLWRDAPPAAAFRALLHRYVLALPPAPPSPRPRSPSPARPSPPRDPAPLQHAALHAQAQHPPHPAHPAHPAHPSPHPALALHPDALRLRAHEALLHDRYSGRVHT</sequence>
<evidence type="ECO:0000256" key="7">
    <source>
        <dbReference type="RuleBase" id="RU000682"/>
    </source>
</evidence>
<dbReference type="Pfam" id="PF00046">
    <property type="entry name" value="Homeodomain"/>
    <property type="match status" value="1"/>
</dbReference>
<dbReference type="GO" id="GO:0000977">
    <property type="term" value="F:RNA polymerase II transcription regulatory region sequence-specific DNA binding"/>
    <property type="evidence" value="ECO:0007669"/>
    <property type="project" value="TreeGrafter"/>
</dbReference>
<dbReference type="GO" id="GO:0005634">
    <property type="term" value="C:nucleus"/>
    <property type="evidence" value="ECO:0007669"/>
    <property type="project" value="UniProtKB-SubCell"/>
</dbReference>
<dbReference type="PANTHER" id="PTHR24329">
    <property type="entry name" value="HOMEOBOX PROTEIN ARISTALESS"/>
    <property type="match status" value="1"/>
</dbReference>
<organism evidence="11">
    <name type="scientific">Papilio xuthus</name>
    <name type="common">Asian swallowtail butterfly</name>
    <dbReference type="NCBI Taxonomy" id="66420"/>
    <lineage>
        <taxon>Eukaryota</taxon>
        <taxon>Metazoa</taxon>
        <taxon>Ecdysozoa</taxon>
        <taxon>Arthropoda</taxon>
        <taxon>Hexapoda</taxon>
        <taxon>Insecta</taxon>
        <taxon>Pterygota</taxon>
        <taxon>Neoptera</taxon>
        <taxon>Endopterygota</taxon>
        <taxon>Lepidoptera</taxon>
        <taxon>Glossata</taxon>
        <taxon>Ditrysia</taxon>
        <taxon>Papilionoidea</taxon>
        <taxon>Papilionidae</taxon>
        <taxon>Papilioninae</taxon>
        <taxon>Papilio</taxon>
    </lineage>
</organism>
<dbReference type="PROSITE" id="PS50071">
    <property type="entry name" value="HOMEOBOX_2"/>
    <property type="match status" value="1"/>
</dbReference>
<feature type="region of interest" description="Disordered" evidence="8">
    <location>
        <begin position="81"/>
        <end position="105"/>
    </location>
</feature>
<evidence type="ECO:0000256" key="8">
    <source>
        <dbReference type="SAM" id="MobiDB-lite"/>
    </source>
</evidence>
<protein>
    <submittedName>
        <fullName evidence="11">Paired mesoderm homeobox protein 2-like</fullName>
    </submittedName>
</protein>
<dbReference type="SUPFAM" id="SSF46689">
    <property type="entry name" value="Homeodomain-like"/>
    <property type="match status" value="1"/>
</dbReference>
<evidence type="ECO:0000256" key="6">
    <source>
        <dbReference type="PROSITE-ProRule" id="PRU00108"/>
    </source>
</evidence>
<name>A0AAJ6Z1S6_PAPXU</name>
<gene>
    <name evidence="11" type="primary">LOC106114581</name>
</gene>
<feature type="DNA-binding region" description="Homeobox" evidence="6">
    <location>
        <begin position="126"/>
        <end position="185"/>
    </location>
</feature>
<evidence type="ECO:0000256" key="1">
    <source>
        <dbReference type="ARBA" id="ARBA00004123"/>
    </source>
</evidence>
<feature type="compositionally biased region" description="Low complexity" evidence="8">
    <location>
        <begin position="270"/>
        <end position="283"/>
    </location>
</feature>
<feature type="region of interest" description="Disordered" evidence="8">
    <location>
        <begin position="247"/>
        <end position="302"/>
    </location>
</feature>
<feature type="compositionally biased region" description="Pro residues" evidence="8">
    <location>
        <begin position="284"/>
        <end position="299"/>
    </location>
</feature>
<evidence type="ECO:0000256" key="2">
    <source>
        <dbReference type="ARBA" id="ARBA00022473"/>
    </source>
</evidence>
<dbReference type="GO" id="GO:0000981">
    <property type="term" value="F:DNA-binding transcription factor activity, RNA polymerase II-specific"/>
    <property type="evidence" value="ECO:0007669"/>
    <property type="project" value="InterPro"/>
</dbReference>
<accession>A0AAJ6Z1S6</accession>
<dbReference type="InterPro" id="IPR009057">
    <property type="entry name" value="Homeodomain-like_sf"/>
</dbReference>
<dbReference type="InterPro" id="IPR050649">
    <property type="entry name" value="Paired_Homeobox_TFs"/>
</dbReference>
<feature type="compositionally biased region" description="Pro residues" evidence="8">
    <location>
        <begin position="247"/>
        <end position="269"/>
    </location>
</feature>
<reference evidence="11" key="1">
    <citation type="submission" date="2025-08" db="UniProtKB">
        <authorList>
            <consortium name="RefSeq"/>
        </authorList>
    </citation>
    <scope>IDENTIFICATION</scope>
</reference>
<dbReference type="Gene3D" id="1.10.10.60">
    <property type="entry name" value="Homeodomain-like"/>
    <property type="match status" value="1"/>
</dbReference>
<dbReference type="AlphaFoldDB" id="A0AAJ6Z1S6"/>
<comment type="subcellular location">
    <subcellularLocation>
        <location evidence="1 6 7">Nucleus</location>
    </subcellularLocation>
</comment>
<feature type="compositionally biased region" description="Basic and acidic residues" evidence="8">
    <location>
        <begin position="90"/>
        <end position="105"/>
    </location>
</feature>
<keyword evidence="3 6" id="KW-0238">DNA-binding</keyword>
<evidence type="ECO:0000256" key="4">
    <source>
        <dbReference type="ARBA" id="ARBA00023155"/>
    </source>
</evidence>
<dbReference type="PANTHER" id="PTHR24329:SF543">
    <property type="entry name" value="FI01017P-RELATED"/>
    <property type="match status" value="1"/>
</dbReference>
<keyword evidence="4 6" id="KW-0371">Homeobox</keyword>
<keyword evidence="5 6" id="KW-0539">Nucleus</keyword>
<dbReference type="GeneID" id="106114581"/>
<dbReference type="PROSITE" id="PS00027">
    <property type="entry name" value="HOMEOBOX_1"/>
    <property type="match status" value="1"/>
</dbReference>
<dbReference type="CDD" id="cd00086">
    <property type="entry name" value="homeodomain"/>
    <property type="match status" value="1"/>
</dbReference>
<evidence type="ECO:0000256" key="5">
    <source>
        <dbReference type="ARBA" id="ARBA00023242"/>
    </source>
</evidence>
<evidence type="ECO:0000259" key="10">
    <source>
        <dbReference type="PROSITE" id="PS50071"/>
    </source>
</evidence>
<feature type="region of interest" description="Disordered" evidence="8">
    <location>
        <begin position="39"/>
        <end position="59"/>
    </location>
</feature>
<dbReference type="InterPro" id="IPR001356">
    <property type="entry name" value="HD"/>
</dbReference>
<evidence type="ECO:0000313" key="11">
    <source>
        <dbReference type="RefSeq" id="XP_013163301.1"/>
    </source>
</evidence>
<dbReference type="RefSeq" id="XP_013163301.1">
    <property type="nucleotide sequence ID" value="XM_013307847.1"/>
</dbReference>
<dbReference type="FunFam" id="1.10.10.60:FF:000102">
    <property type="entry name" value="Aristaless related homeobox"/>
    <property type="match status" value="1"/>
</dbReference>
<evidence type="ECO:0000256" key="9">
    <source>
        <dbReference type="SAM" id="SignalP"/>
    </source>
</evidence>
<dbReference type="InterPro" id="IPR017970">
    <property type="entry name" value="Homeobox_CS"/>
</dbReference>